<comment type="caution">
    <text evidence="2">The sequence shown here is derived from an EMBL/GenBank/DDBJ whole genome shotgun (WGS) entry which is preliminary data.</text>
</comment>
<reference evidence="2 3" key="1">
    <citation type="submission" date="2024-02" db="EMBL/GenBank/DDBJ databases">
        <authorList>
            <person name="Daric V."/>
            <person name="Darras S."/>
        </authorList>
    </citation>
    <scope>NUCLEOTIDE SEQUENCE [LARGE SCALE GENOMIC DNA]</scope>
</reference>
<evidence type="ECO:0000256" key="1">
    <source>
        <dbReference type="SAM" id="MobiDB-lite"/>
    </source>
</evidence>
<proteinExistence type="predicted"/>
<organism evidence="2 3">
    <name type="scientific">Clavelina lepadiformis</name>
    <name type="common">Light-bulb sea squirt</name>
    <name type="synonym">Ascidia lepadiformis</name>
    <dbReference type="NCBI Taxonomy" id="159417"/>
    <lineage>
        <taxon>Eukaryota</taxon>
        <taxon>Metazoa</taxon>
        <taxon>Chordata</taxon>
        <taxon>Tunicata</taxon>
        <taxon>Ascidiacea</taxon>
        <taxon>Aplousobranchia</taxon>
        <taxon>Clavelinidae</taxon>
        <taxon>Clavelina</taxon>
    </lineage>
</organism>
<name>A0ABP0F4P3_CLALP</name>
<evidence type="ECO:0000313" key="2">
    <source>
        <dbReference type="EMBL" id="CAK8674682.1"/>
    </source>
</evidence>
<feature type="region of interest" description="Disordered" evidence="1">
    <location>
        <begin position="20"/>
        <end position="39"/>
    </location>
</feature>
<dbReference type="EMBL" id="CAWYQH010000013">
    <property type="protein sequence ID" value="CAK8674682.1"/>
    <property type="molecule type" value="Genomic_DNA"/>
</dbReference>
<gene>
    <name evidence="2" type="ORF">CVLEPA_LOCUS4358</name>
</gene>
<accession>A0ABP0F4P3</accession>
<sequence>MFRTRTKTCPEKIDLRSESTSVHSWDPAPRRNTFSGGKSAGDSARLYKLQKRFRKFFSEDPDMKPEDDVFRYVSFEHSTCSALCPYEKVLAASELGVAKTACVSGITAGHECAVSQIYPLSQSVLLDSRLTPSVFPCTVVVGHTGNYRHDPPSSVHSAEGVDGVYNRPKTTVLS</sequence>
<keyword evidence="3" id="KW-1185">Reference proteome</keyword>
<evidence type="ECO:0000313" key="3">
    <source>
        <dbReference type="Proteomes" id="UP001642483"/>
    </source>
</evidence>
<protein>
    <submittedName>
        <fullName evidence="2">Uncharacterized protein</fullName>
    </submittedName>
</protein>
<dbReference type="Proteomes" id="UP001642483">
    <property type="component" value="Unassembled WGS sequence"/>
</dbReference>